<dbReference type="PANTHER" id="PTHR13947">
    <property type="entry name" value="GNAT FAMILY N-ACETYLTRANSFERASE"/>
    <property type="match status" value="1"/>
</dbReference>
<accession>A0A317L262</accession>
<dbReference type="InterPro" id="IPR016181">
    <property type="entry name" value="Acyl_CoA_acyltransferase"/>
</dbReference>
<keyword evidence="5" id="KW-1185">Reference proteome</keyword>
<dbReference type="Pfam" id="PF00583">
    <property type="entry name" value="Acetyltransf_1"/>
    <property type="match status" value="1"/>
</dbReference>
<name>A0A317L262_9BACI</name>
<dbReference type="PANTHER" id="PTHR13947:SF37">
    <property type="entry name" value="LD18367P"/>
    <property type="match status" value="1"/>
</dbReference>
<dbReference type="GO" id="GO:0003700">
    <property type="term" value="F:DNA-binding transcription factor activity"/>
    <property type="evidence" value="ECO:0007669"/>
    <property type="project" value="InterPro"/>
</dbReference>
<dbReference type="Gene3D" id="1.10.10.10">
    <property type="entry name" value="Winged helix-like DNA-binding domain superfamily/Winged helix DNA-binding domain"/>
    <property type="match status" value="1"/>
</dbReference>
<evidence type="ECO:0000313" key="4">
    <source>
        <dbReference type="EMBL" id="PWU69613.1"/>
    </source>
</evidence>
<dbReference type="SMART" id="SM00347">
    <property type="entry name" value="HTH_MARR"/>
    <property type="match status" value="1"/>
</dbReference>
<protein>
    <submittedName>
        <fullName evidence="4">MarR family transcriptional regulator</fullName>
    </submittedName>
</protein>
<dbReference type="Proteomes" id="UP000245624">
    <property type="component" value="Unassembled WGS sequence"/>
</dbReference>
<dbReference type="InterPro" id="IPR036390">
    <property type="entry name" value="WH_DNA-bd_sf"/>
</dbReference>
<dbReference type="PROSITE" id="PS51186">
    <property type="entry name" value="GNAT"/>
    <property type="match status" value="1"/>
</dbReference>
<dbReference type="SUPFAM" id="SSF46785">
    <property type="entry name" value="Winged helix' DNA-binding domain"/>
    <property type="match status" value="1"/>
</dbReference>
<dbReference type="CDD" id="cd04301">
    <property type="entry name" value="NAT_SF"/>
    <property type="match status" value="1"/>
</dbReference>
<comment type="caution">
    <text evidence="4">The sequence shown here is derived from an EMBL/GenBank/DDBJ whole genome shotgun (WGS) entry which is preliminary data.</text>
</comment>
<sequence>MTQPTVSSVSKVRQFNRFYTNVLGLLNQQVYGSPFSLTETRILFEINSLSNCTAKLLQEELGLDRGYVSRILKRYEEQNMIYKQKWEEDGRTYFIHLTEKGKNIYRDLEKKANQQIEFLLTDLDSDKQQKLIESMSRIEGILSECFDQNEANISIRDDYTVEDKKDIIIEKQRAFYTANHGFDETFLDYLHETFNAKIEKIWIAEDNGKFAGCIGLVEENEKTAMLRWFIVESSIRGKGVGTQLVRALLDYCKEQQYERVYLWTVSSLPIARRLYGKFGFKITETKEEQLLWGQPIVEERWDLELK</sequence>
<gene>
    <name evidence="4" type="ORF">DLJ74_06500</name>
</gene>
<dbReference type="Gene3D" id="3.40.630.30">
    <property type="match status" value="1"/>
</dbReference>
<dbReference type="AlphaFoldDB" id="A0A317L262"/>
<dbReference type="InterPro" id="IPR050769">
    <property type="entry name" value="NAT_camello-type"/>
</dbReference>
<dbReference type="InterPro" id="IPR000182">
    <property type="entry name" value="GNAT_dom"/>
</dbReference>
<dbReference type="PROSITE" id="PS50995">
    <property type="entry name" value="HTH_MARR_2"/>
    <property type="match status" value="1"/>
</dbReference>
<dbReference type="RefSeq" id="WP_109983824.1">
    <property type="nucleotide sequence ID" value="NZ_QGTD01000005.1"/>
</dbReference>
<dbReference type="GO" id="GO:0008080">
    <property type="term" value="F:N-acetyltransferase activity"/>
    <property type="evidence" value="ECO:0007669"/>
    <property type="project" value="InterPro"/>
</dbReference>
<evidence type="ECO:0000259" key="3">
    <source>
        <dbReference type="PROSITE" id="PS51186"/>
    </source>
</evidence>
<evidence type="ECO:0000259" key="2">
    <source>
        <dbReference type="PROSITE" id="PS50995"/>
    </source>
</evidence>
<dbReference type="EMBL" id="QGTD01000005">
    <property type="protein sequence ID" value="PWU69613.1"/>
    <property type="molecule type" value="Genomic_DNA"/>
</dbReference>
<feature type="domain" description="HTH marR-type" evidence="2">
    <location>
        <begin position="1"/>
        <end position="140"/>
    </location>
</feature>
<reference evidence="4 5" key="1">
    <citation type="submission" date="2018-05" db="EMBL/GenBank/DDBJ databases">
        <title>Genomic analysis of Gracilibacillus dipsosauri DD1 reveals novel features of a salt-tolerant amylase.</title>
        <authorList>
            <person name="Deutch C.E."/>
            <person name="Yang S."/>
        </authorList>
    </citation>
    <scope>NUCLEOTIDE SEQUENCE [LARGE SCALE GENOMIC DNA]</scope>
    <source>
        <strain evidence="4 5">DD1</strain>
    </source>
</reference>
<evidence type="ECO:0000256" key="1">
    <source>
        <dbReference type="ARBA" id="ARBA00022679"/>
    </source>
</evidence>
<dbReference type="OrthoDB" id="5419426at2"/>
<dbReference type="InterPro" id="IPR036388">
    <property type="entry name" value="WH-like_DNA-bd_sf"/>
</dbReference>
<dbReference type="InterPro" id="IPR000835">
    <property type="entry name" value="HTH_MarR-typ"/>
</dbReference>
<keyword evidence="1" id="KW-0808">Transferase</keyword>
<proteinExistence type="predicted"/>
<feature type="domain" description="N-acetyltransferase" evidence="3">
    <location>
        <begin position="153"/>
        <end position="304"/>
    </location>
</feature>
<organism evidence="4 5">
    <name type="scientific">Gracilibacillus dipsosauri</name>
    <dbReference type="NCBI Taxonomy" id="178340"/>
    <lineage>
        <taxon>Bacteria</taxon>
        <taxon>Bacillati</taxon>
        <taxon>Bacillota</taxon>
        <taxon>Bacilli</taxon>
        <taxon>Bacillales</taxon>
        <taxon>Bacillaceae</taxon>
        <taxon>Gracilibacillus</taxon>
    </lineage>
</organism>
<dbReference type="SUPFAM" id="SSF55729">
    <property type="entry name" value="Acyl-CoA N-acyltransferases (Nat)"/>
    <property type="match status" value="1"/>
</dbReference>
<evidence type="ECO:0000313" key="5">
    <source>
        <dbReference type="Proteomes" id="UP000245624"/>
    </source>
</evidence>
<dbReference type="Pfam" id="PF01047">
    <property type="entry name" value="MarR"/>
    <property type="match status" value="1"/>
</dbReference>